<reference evidence="1 2" key="1">
    <citation type="submission" date="2024-05" db="EMBL/GenBank/DDBJ databases">
        <title>Genome sequencing and assembly of Indian major carp, Cirrhinus mrigala (Hamilton, 1822).</title>
        <authorList>
            <person name="Mohindra V."/>
            <person name="Chowdhury L.M."/>
            <person name="Lal K."/>
            <person name="Jena J.K."/>
        </authorList>
    </citation>
    <scope>NUCLEOTIDE SEQUENCE [LARGE SCALE GENOMIC DNA]</scope>
    <source>
        <strain evidence="1">CM1030</strain>
        <tissue evidence="1">Blood</tissue>
    </source>
</reference>
<comment type="caution">
    <text evidence="1">The sequence shown here is derived from an EMBL/GenBank/DDBJ whole genome shotgun (WGS) entry which is preliminary data.</text>
</comment>
<sequence>MLQVRPAQLWFTVWSLVSPSPSLFLNQMVASLEFNVLLSRIKRTATLTSCLSRPSIQ</sequence>
<dbReference type="Proteomes" id="UP001529510">
    <property type="component" value="Unassembled WGS sequence"/>
</dbReference>
<gene>
    <name evidence="1" type="ORF">M9458_035193</name>
</gene>
<organism evidence="1 2">
    <name type="scientific">Cirrhinus mrigala</name>
    <name type="common">Mrigala</name>
    <dbReference type="NCBI Taxonomy" id="683832"/>
    <lineage>
        <taxon>Eukaryota</taxon>
        <taxon>Metazoa</taxon>
        <taxon>Chordata</taxon>
        <taxon>Craniata</taxon>
        <taxon>Vertebrata</taxon>
        <taxon>Euteleostomi</taxon>
        <taxon>Actinopterygii</taxon>
        <taxon>Neopterygii</taxon>
        <taxon>Teleostei</taxon>
        <taxon>Ostariophysi</taxon>
        <taxon>Cypriniformes</taxon>
        <taxon>Cyprinidae</taxon>
        <taxon>Labeoninae</taxon>
        <taxon>Labeonini</taxon>
        <taxon>Cirrhinus</taxon>
    </lineage>
</organism>
<proteinExistence type="predicted"/>
<dbReference type="EMBL" id="JAMKFB020000017">
    <property type="protein sequence ID" value="KAL0170597.1"/>
    <property type="molecule type" value="Genomic_DNA"/>
</dbReference>
<evidence type="ECO:0000313" key="2">
    <source>
        <dbReference type="Proteomes" id="UP001529510"/>
    </source>
</evidence>
<dbReference type="AlphaFoldDB" id="A0ABD0P945"/>
<accession>A0ABD0P945</accession>
<evidence type="ECO:0000313" key="1">
    <source>
        <dbReference type="EMBL" id="KAL0170597.1"/>
    </source>
</evidence>
<feature type="non-terminal residue" evidence="1">
    <location>
        <position position="57"/>
    </location>
</feature>
<protein>
    <submittedName>
        <fullName evidence="1">Uncharacterized protein</fullName>
    </submittedName>
</protein>
<keyword evidence="2" id="KW-1185">Reference proteome</keyword>
<name>A0ABD0P945_CIRMR</name>